<geneLocation type="plasmid" evidence="2">
    <name>prccge525c</name>
</geneLocation>
<dbReference type="KEGG" id="rjg:CCGE525_28295"/>
<keyword evidence="2" id="KW-1185">Reference proteome</keyword>
<evidence type="ECO:0000313" key="2">
    <source>
        <dbReference type="Proteomes" id="UP000282195"/>
    </source>
</evidence>
<gene>
    <name evidence="1" type="ORF">CCGE525_28295</name>
</gene>
<dbReference type="RefSeq" id="WP_120707568.1">
    <property type="nucleotide sequence ID" value="NZ_CP032695.1"/>
</dbReference>
<dbReference type="AlphaFoldDB" id="A0A387FW87"/>
<keyword evidence="1" id="KW-0614">Plasmid</keyword>
<sequence length="145" mass="16679">MKQHARDDLQKIAKVDQDFLNREMSRTQRLERWIDLLERSPRQFLSTLRETEFQPSETRAAMRTDSSPISVAFADPVLRAAGLENDSYGEAKRFFELTDHELHGIVCYCHFGETVSSSVVARSIRPLLAGRPPSLFARLRKMLTI</sequence>
<accession>A0A387FW87</accession>
<protein>
    <submittedName>
        <fullName evidence="1">Uncharacterized protein</fullName>
    </submittedName>
</protein>
<name>A0A387FW87_9HYPH</name>
<dbReference type="EMBL" id="CP032695">
    <property type="protein sequence ID" value="AYG62653.1"/>
    <property type="molecule type" value="Genomic_DNA"/>
</dbReference>
<dbReference type="Proteomes" id="UP000282195">
    <property type="component" value="Plasmid pRCCGE525c"/>
</dbReference>
<evidence type="ECO:0000313" key="1">
    <source>
        <dbReference type="EMBL" id="AYG62653.1"/>
    </source>
</evidence>
<dbReference type="OrthoDB" id="8281686at2"/>
<organism evidence="1 2">
    <name type="scientific">Rhizobium jaguaris</name>
    <dbReference type="NCBI Taxonomy" id="1312183"/>
    <lineage>
        <taxon>Bacteria</taxon>
        <taxon>Pseudomonadati</taxon>
        <taxon>Pseudomonadota</taxon>
        <taxon>Alphaproteobacteria</taxon>
        <taxon>Hyphomicrobiales</taxon>
        <taxon>Rhizobiaceae</taxon>
        <taxon>Rhizobium/Agrobacterium group</taxon>
        <taxon>Rhizobium</taxon>
    </lineage>
</organism>
<proteinExistence type="predicted"/>
<reference evidence="1 2" key="1">
    <citation type="submission" date="2018-10" db="EMBL/GenBank/DDBJ databases">
        <title>Rhizobium etli, R. leguminosarum and a new Rhizobium genospecies from Phaseolus dumosus.</title>
        <authorList>
            <person name="Ramirez-Puebla S.T."/>
            <person name="Rogel-Hernandez M.A."/>
            <person name="Guerrero G."/>
            <person name="Ormeno-Orrillo E."/>
            <person name="Martinez-Romero J.C."/>
            <person name="Negrete-Yankelevich S."/>
            <person name="Martinez-Romero E."/>
        </authorList>
    </citation>
    <scope>NUCLEOTIDE SEQUENCE [LARGE SCALE GENOMIC DNA]</scope>
    <source>
        <strain evidence="1 2">CCGE525</strain>
        <plasmid evidence="2">prccge525c</plasmid>
    </source>
</reference>